<feature type="domain" description="DNA polymerase III beta sliding clamp central" evidence="9">
    <location>
        <begin position="142"/>
        <end position="242"/>
    </location>
</feature>
<evidence type="ECO:0000259" key="10">
    <source>
        <dbReference type="Pfam" id="PF02768"/>
    </source>
</evidence>
<dbReference type="GO" id="GO:0003887">
    <property type="term" value="F:DNA-directed DNA polymerase activity"/>
    <property type="evidence" value="ECO:0007669"/>
    <property type="project" value="UniProtKB-KW"/>
</dbReference>
<keyword evidence="5" id="KW-0548">Nucleotidyltransferase</keyword>
<dbReference type="InterPro" id="IPR046938">
    <property type="entry name" value="DNA_clamp_sf"/>
</dbReference>
<dbReference type="PANTHER" id="PTHR30478:SF0">
    <property type="entry name" value="BETA SLIDING CLAMP"/>
    <property type="match status" value="1"/>
</dbReference>
<comment type="similarity">
    <text evidence="2">Belongs to the beta sliding clamp family.</text>
</comment>
<dbReference type="SUPFAM" id="SSF55979">
    <property type="entry name" value="DNA clamp"/>
    <property type="match status" value="2"/>
</dbReference>
<dbReference type="GO" id="GO:0009360">
    <property type="term" value="C:DNA polymerase III complex"/>
    <property type="evidence" value="ECO:0007669"/>
    <property type="project" value="InterPro"/>
</dbReference>
<keyword evidence="6" id="KW-0235">DNA replication</keyword>
<dbReference type="Pfam" id="PF02768">
    <property type="entry name" value="DNA_pol3_beta_3"/>
    <property type="match status" value="1"/>
</dbReference>
<evidence type="ECO:0000313" key="11">
    <source>
        <dbReference type="EMBL" id="DAF63943.1"/>
    </source>
</evidence>
<dbReference type="GO" id="GO:0003677">
    <property type="term" value="F:DNA binding"/>
    <property type="evidence" value="ECO:0007669"/>
    <property type="project" value="UniProtKB-KW"/>
</dbReference>
<dbReference type="InterPro" id="IPR001001">
    <property type="entry name" value="DNA_polIII_beta"/>
</dbReference>
<feature type="domain" description="DNA polymerase III beta sliding clamp C-terminal" evidence="10">
    <location>
        <begin position="258"/>
        <end position="357"/>
    </location>
</feature>
<evidence type="ECO:0000256" key="2">
    <source>
        <dbReference type="ARBA" id="ARBA00010752"/>
    </source>
</evidence>
<dbReference type="GO" id="GO:0008408">
    <property type="term" value="F:3'-5' exonuclease activity"/>
    <property type="evidence" value="ECO:0007669"/>
    <property type="project" value="InterPro"/>
</dbReference>
<reference evidence="11" key="1">
    <citation type="journal article" date="2021" name="Proc. Natl. Acad. Sci. U.S.A.">
        <title>A Catalog of Tens of Thousands of Viruses from Human Metagenomes Reveals Hidden Associations with Chronic Diseases.</title>
        <authorList>
            <person name="Tisza M.J."/>
            <person name="Buck C.B."/>
        </authorList>
    </citation>
    <scope>NUCLEOTIDE SEQUENCE</scope>
    <source>
        <strain evidence="11">CtGkF2</strain>
    </source>
</reference>
<dbReference type="EMBL" id="BK032847">
    <property type="protein sequence ID" value="DAF63943.1"/>
    <property type="molecule type" value="Genomic_DNA"/>
</dbReference>
<evidence type="ECO:0000256" key="7">
    <source>
        <dbReference type="ARBA" id="ARBA00022932"/>
    </source>
</evidence>
<dbReference type="SMART" id="SM00480">
    <property type="entry name" value="POL3Bc"/>
    <property type="match status" value="1"/>
</dbReference>
<keyword evidence="3" id="KW-0963">Cytoplasm</keyword>
<comment type="subcellular location">
    <subcellularLocation>
        <location evidence="1">Cytoplasm</location>
    </subcellularLocation>
</comment>
<keyword evidence="8" id="KW-0238">DNA-binding</keyword>
<evidence type="ECO:0000256" key="8">
    <source>
        <dbReference type="ARBA" id="ARBA00023125"/>
    </source>
</evidence>
<keyword evidence="7" id="KW-0239">DNA-directed DNA polymerase</keyword>
<evidence type="ECO:0000256" key="5">
    <source>
        <dbReference type="ARBA" id="ARBA00022695"/>
    </source>
</evidence>
<dbReference type="InterPro" id="IPR022635">
    <property type="entry name" value="DNA_polIII_beta_C"/>
</dbReference>
<dbReference type="Pfam" id="PF02767">
    <property type="entry name" value="DNA_pol3_beta_2"/>
    <property type="match status" value="1"/>
</dbReference>
<evidence type="ECO:0000256" key="6">
    <source>
        <dbReference type="ARBA" id="ARBA00022705"/>
    </source>
</evidence>
<evidence type="ECO:0000256" key="4">
    <source>
        <dbReference type="ARBA" id="ARBA00022679"/>
    </source>
</evidence>
<dbReference type="GO" id="GO:0006271">
    <property type="term" value="P:DNA strand elongation involved in DNA replication"/>
    <property type="evidence" value="ECO:0007669"/>
    <property type="project" value="TreeGrafter"/>
</dbReference>
<evidence type="ECO:0000259" key="9">
    <source>
        <dbReference type="Pfam" id="PF02767"/>
    </source>
</evidence>
<sequence>MFTINANQLKAMVKQLAKLQPKHAPVSYLKADENGVWVVSSPQPYGGRASFRLTDEKYPPTIAAGFNAKVLSQQLTKLVPGSRKAGRVAVVVSEDELLFTFDGYTATVKTSQAENWDIEHAVGSGPIVLRTTGKDLVDAWLRVKPALGSDDTLPMLTHAALVFDGDKVELVATDRFRLHMATVAGVGFRPEQGRFGSSGVPVPRHAFEAVEALYKGLNNDVNVRFNSETGAGEVYTKAMRFTFTAEFDYPNVRGLIPPTPTPHTVSFDRKQLATALKKFKGFTKNQVRFERTSGGVMLSASDGENVRLEKVLEASTTLDEPVRFNPAYLLDAVDLFDKKDLTMYITEANRPTVMHDERLLTLVMPARMPT</sequence>
<accession>A0A8S5TLQ5</accession>
<keyword evidence="4" id="KW-0808">Transferase</keyword>
<evidence type="ECO:0000256" key="3">
    <source>
        <dbReference type="ARBA" id="ARBA00022490"/>
    </source>
</evidence>
<dbReference type="Gene3D" id="3.10.150.10">
    <property type="entry name" value="DNA Polymerase III, subunit A, domain 2"/>
    <property type="match status" value="2"/>
</dbReference>
<proteinExistence type="inferred from homology"/>
<name>A0A8S5TLQ5_9CAUD</name>
<dbReference type="InterPro" id="IPR022637">
    <property type="entry name" value="DNA_polIII_beta_cen"/>
</dbReference>
<organism evidence="11">
    <name type="scientific">Siphoviridae sp. ctGkF2</name>
    <dbReference type="NCBI Taxonomy" id="2827823"/>
    <lineage>
        <taxon>Viruses</taxon>
        <taxon>Duplodnaviria</taxon>
        <taxon>Heunggongvirae</taxon>
        <taxon>Uroviricota</taxon>
        <taxon>Caudoviricetes</taxon>
    </lineage>
</organism>
<evidence type="ECO:0000256" key="1">
    <source>
        <dbReference type="ARBA" id="ARBA00004496"/>
    </source>
</evidence>
<protein>
    <submittedName>
        <fullName evidence="11">Beta clamp protein</fullName>
    </submittedName>
</protein>
<dbReference type="CDD" id="cd00140">
    <property type="entry name" value="beta_clamp"/>
    <property type="match status" value="1"/>
</dbReference>
<dbReference type="PANTHER" id="PTHR30478">
    <property type="entry name" value="DNA POLYMERASE III SUBUNIT BETA"/>
    <property type="match status" value="1"/>
</dbReference>